<comment type="caution">
    <text evidence="1">The sequence shown here is derived from an EMBL/GenBank/DDBJ whole genome shotgun (WGS) entry which is preliminary data.</text>
</comment>
<accession>A0ABS9Z9U0</accession>
<evidence type="ECO:0000313" key="2">
    <source>
        <dbReference type="Proteomes" id="UP001139104"/>
    </source>
</evidence>
<proteinExistence type="predicted"/>
<evidence type="ECO:0008006" key="3">
    <source>
        <dbReference type="Google" id="ProtNLM"/>
    </source>
</evidence>
<sequence>MTVYYLKDANGNLIPVNSTPIGPQPGASSLCVTPASDAVAEPGGLPISGISMPSGGAGLTGWLSAIWKTLTGTLSVSWTGQSVGVSSLPALPAGSNVIGRIGVDQTTPGTTNAVYDTQSAPFAGAVAMTPGTIYAAARSVGVLCTVAGNVTFQFSDSSTATIPVSAGWQTFPFACMQIVVAGTTASATYYNLK</sequence>
<name>A0ABS9Z9U0_9HYPH</name>
<dbReference type="Proteomes" id="UP001139104">
    <property type="component" value="Unassembled WGS sequence"/>
</dbReference>
<reference evidence="1" key="1">
    <citation type="journal article" date="2022" name="ISME J.">
        <title>Identification of active gaseous-alkane degraders at natural gas seeps.</title>
        <authorList>
            <person name="Farhan Ul Haque M."/>
            <person name="Hernandez M."/>
            <person name="Crombie A.T."/>
            <person name="Murrell J.C."/>
        </authorList>
    </citation>
    <scope>NUCLEOTIDE SEQUENCE</scope>
    <source>
        <strain evidence="1">PC2</strain>
    </source>
</reference>
<organism evidence="1 2">
    <name type="scientific">Candidatus Rhodoblastus alkanivorans</name>
    <dbReference type="NCBI Taxonomy" id="2954117"/>
    <lineage>
        <taxon>Bacteria</taxon>
        <taxon>Pseudomonadati</taxon>
        <taxon>Pseudomonadota</taxon>
        <taxon>Alphaproteobacteria</taxon>
        <taxon>Hyphomicrobiales</taxon>
        <taxon>Rhodoblastaceae</taxon>
        <taxon>Rhodoblastus</taxon>
    </lineage>
</organism>
<evidence type="ECO:0000313" key="1">
    <source>
        <dbReference type="EMBL" id="MCI4684120.1"/>
    </source>
</evidence>
<keyword evidence="2" id="KW-1185">Reference proteome</keyword>
<protein>
    <recommendedName>
        <fullName evidence="3">Phage tail protein</fullName>
    </recommendedName>
</protein>
<dbReference type="EMBL" id="JAIVFP010000001">
    <property type="protein sequence ID" value="MCI4684120.1"/>
    <property type="molecule type" value="Genomic_DNA"/>
</dbReference>
<gene>
    <name evidence="1" type="ORF">K2U94_15360</name>
</gene>
<dbReference type="RefSeq" id="WP_243068030.1">
    <property type="nucleotide sequence ID" value="NZ_JAIVFK010000039.1"/>
</dbReference>